<keyword evidence="2" id="KW-1185">Reference proteome</keyword>
<proteinExistence type="predicted"/>
<protein>
    <recommendedName>
        <fullName evidence="3">Phosphotransferase enzyme family</fullName>
    </recommendedName>
</protein>
<dbReference type="AlphaFoldDB" id="A0A3A2Z5N0"/>
<evidence type="ECO:0000313" key="2">
    <source>
        <dbReference type="Proteomes" id="UP000266188"/>
    </source>
</evidence>
<reference evidence="2" key="1">
    <citation type="submission" date="2017-02" db="EMBL/GenBank/DDBJ databases">
        <authorList>
            <person name="Tafer H."/>
            <person name="Lopandic K."/>
        </authorList>
    </citation>
    <scope>NUCLEOTIDE SEQUENCE [LARGE SCALE GENOMIC DNA]</scope>
    <source>
        <strain evidence="2">CBS 366.77</strain>
    </source>
</reference>
<dbReference type="OrthoDB" id="4177236at2759"/>
<dbReference type="PANTHER" id="PTHR21310">
    <property type="entry name" value="AMINOGLYCOSIDE PHOSPHOTRANSFERASE-RELATED-RELATED"/>
    <property type="match status" value="1"/>
</dbReference>
<accession>A0A3A2Z5N0</accession>
<dbReference type="PANTHER" id="PTHR21310:SF48">
    <property type="entry name" value="AMINOGLYCOSIDE PHOSPHOTRANSFERASE DOMAIN-CONTAINING PROTEIN"/>
    <property type="match status" value="1"/>
</dbReference>
<gene>
    <name evidence="1" type="ORF">PHISCL_09670</name>
</gene>
<evidence type="ECO:0008006" key="3">
    <source>
        <dbReference type="Google" id="ProtNLM"/>
    </source>
</evidence>
<dbReference type="SUPFAM" id="SSF56112">
    <property type="entry name" value="Protein kinase-like (PK-like)"/>
    <property type="match status" value="1"/>
</dbReference>
<dbReference type="STRING" id="2070753.A0A3A2Z5N0"/>
<dbReference type="InterPro" id="IPR051678">
    <property type="entry name" value="AGP_Transferase"/>
</dbReference>
<dbReference type="InterPro" id="IPR011009">
    <property type="entry name" value="Kinase-like_dom_sf"/>
</dbReference>
<dbReference type="Proteomes" id="UP000266188">
    <property type="component" value="Unassembled WGS sequence"/>
</dbReference>
<comment type="caution">
    <text evidence="1">The sequence shown here is derived from an EMBL/GenBank/DDBJ whole genome shotgun (WGS) entry which is preliminary data.</text>
</comment>
<name>A0A3A2Z5N0_9EURO</name>
<sequence length="208" mass="23284">MWKPVSLPYKSDSLPLPAIPTAAEIRACTNVLWDGAHRIVALNNDVIVKYGGGLGATEGQNLIYLERYVPKVPAPRLYAMFEEDGKTYLIMQRIPGVPLDSIWKSLTDSEKNGITAKLIPVFDAMRKAECPWPDFYGGLDGGKVHHWLFYSQKKKDFKFWARTMARMPLLVACCRTSESPLSGVGGRTLRPAFMRSTFLKCFGDTGLH</sequence>
<organism evidence="1 2">
    <name type="scientific">Aspergillus sclerotialis</name>
    <dbReference type="NCBI Taxonomy" id="2070753"/>
    <lineage>
        <taxon>Eukaryota</taxon>
        <taxon>Fungi</taxon>
        <taxon>Dikarya</taxon>
        <taxon>Ascomycota</taxon>
        <taxon>Pezizomycotina</taxon>
        <taxon>Eurotiomycetes</taxon>
        <taxon>Eurotiomycetidae</taxon>
        <taxon>Eurotiales</taxon>
        <taxon>Aspergillaceae</taxon>
        <taxon>Aspergillus</taxon>
        <taxon>Aspergillus subgen. Polypaecilum</taxon>
    </lineage>
</organism>
<evidence type="ECO:0000313" key="1">
    <source>
        <dbReference type="EMBL" id="RJE17990.1"/>
    </source>
</evidence>
<dbReference type="EMBL" id="MVGC01000651">
    <property type="protein sequence ID" value="RJE17990.1"/>
    <property type="molecule type" value="Genomic_DNA"/>
</dbReference>